<evidence type="ECO:0000313" key="2">
    <source>
        <dbReference type="Proteomes" id="UP001177021"/>
    </source>
</evidence>
<reference evidence="1" key="1">
    <citation type="submission" date="2023-10" db="EMBL/GenBank/DDBJ databases">
        <authorList>
            <person name="Rodriguez Cubillos JULIANA M."/>
            <person name="De Vega J."/>
        </authorList>
    </citation>
    <scope>NUCLEOTIDE SEQUENCE</scope>
</reference>
<accession>A0ACB0JPU4</accession>
<keyword evidence="2" id="KW-1185">Reference proteome</keyword>
<comment type="caution">
    <text evidence="1">The sequence shown here is derived from an EMBL/GenBank/DDBJ whole genome shotgun (WGS) entry which is preliminary data.</text>
</comment>
<organism evidence="1 2">
    <name type="scientific">Trifolium pratense</name>
    <name type="common">Red clover</name>
    <dbReference type="NCBI Taxonomy" id="57577"/>
    <lineage>
        <taxon>Eukaryota</taxon>
        <taxon>Viridiplantae</taxon>
        <taxon>Streptophyta</taxon>
        <taxon>Embryophyta</taxon>
        <taxon>Tracheophyta</taxon>
        <taxon>Spermatophyta</taxon>
        <taxon>Magnoliopsida</taxon>
        <taxon>eudicotyledons</taxon>
        <taxon>Gunneridae</taxon>
        <taxon>Pentapetalae</taxon>
        <taxon>rosids</taxon>
        <taxon>fabids</taxon>
        <taxon>Fabales</taxon>
        <taxon>Fabaceae</taxon>
        <taxon>Papilionoideae</taxon>
        <taxon>50 kb inversion clade</taxon>
        <taxon>NPAAA clade</taxon>
        <taxon>Hologalegina</taxon>
        <taxon>IRL clade</taxon>
        <taxon>Trifolieae</taxon>
        <taxon>Trifolium</taxon>
    </lineage>
</organism>
<name>A0ACB0JPU4_TRIPR</name>
<protein>
    <submittedName>
        <fullName evidence="1">Uncharacterized protein</fullName>
    </submittedName>
</protein>
<proteinExistence type="predicted"/>
<evidence type="ECO:0000313" key="1">
    <source>
        <dbReference type="EMBL" id="CAJ2645796.1"/>
    </source>
</evidence>
<dbReference type="EMBL" id="CASHSV030000109">
    <property type="protein sequence ID" value="CAJ2645796.1"/>
    <property type="molecule type" value="Genomic_DNA"/>
</dbReference>
<gene>
    <name evidence="1" type="ORF">MILVUS5_LOCUS14634</name>
</gene>
<dbReference type="Proteomes" id="UP001177021">
    <property type="component" value="Unassembled WGS sequence"/>
</dbReference>
<sequence>MEDTGGCRDVCHRVCRDAVCVHLENGHGKRILSRSASRKRHGSAFERRRKASIDRSLRPEVREKGGRSCSGCNNNCREVVKDRRDRSLGMEQAGCEKANPNSVMQEKDVFVKKQEIVCHTFDHRKDLVSNVASSSEINHGNEGVVRSDNKDGDGGVSGSALKRQFFNFSNKRASIDSLQ</sequence>